<dbReference type="Gene3D" id="1.10.10.60">
    <property type="entry name" value="Homeodomain-like"/>
    <property type="match status" value="1"/>
</dbReference>
<dbReference type="GO" id="GO:0047429">
    <property type="term" value="F:nucleoside triphosphate diphosphatase activity"/>
    <property type="evidence" value="ECO:0007669"/>
    <property type="project" value="InterPro"/>
</dbReference>
<dbReference type="Proteomes" id="UP001374535">
    <property type="component" value="Chromosome 11"/>
</dbReference>
<keyword evidence="8" id="KW-1185">Reference proteome</keyword>
<dbReference type="CDD" id="cd00167">
    <property type="entry name" value="SANT"/>
    <property type="match status" value="1"/>
</dbReference>
<dbReference type="InterPro" id="IPR003697">
    <property type="entry name" value="Maf-like"/>
</dbReference>
<evidence type="ECO:0000256" key="2">
    <source>
        <dbReference type="ARBA" id="ARBA00022801"/>
    </source>
</evidence>
<evidence type="ECO:0000256" key="3">
    <source>
        <dbReference type="ARBA" id="ARBA00023015"/>
    </source>
</evidence>
<dbReference type="AlphaFoldDB" id="A0AAQ3RFD2"/>
<evidence type="ECO:0000256" key="5">
    <source>
        <dbReference type="ARBA" id="ARBA00023242"/>
    </source>
</evidence>
<gene>
    <name evidence="7" type="ORF">V8G54_036337</name>
</gene>
<proteinExistence type="predicted"/>
<organism evidence="7 8">
    <name type="scientific">Vigna mungo</name>
    <name type="common">Black gram</name>
    <name type="synonym">Phaseolus mungo</name>
    <dbReference type="NCBI Taxonomy" id="3915"/>
    <lineage>
        <taxon>Eukaryota</taxon>
        <taxon>Viridiplantae</taxon>
        <taxon>Streptophyta</taxon>
        <taxon>Embryophyta</taxon>
        <taxon>Tracheophyta</taxon>
        <taxon>Spermatophyta</taxon>
        <taxon>Magnoliopsida</taxon>
        <taxon>eudicotyledons</taxon>
        <taxon>Gunneridae</taxon>
        <taxon>Pentapetalae</taxon>
        <taxon>rosids</taxon>
        <taxon>fabids</taxon>
        <taxon>Fabales</taxon>
        <taxon>Fabaceae</taxon>
        <taxon>Papilionoideae</taxon>
        <taxon>50 kb inversion clade</taxon>
        <taxon>NPAAA clade</taxon>
        <taxon>indigoferoid/millettioid clade</taxon>
        <taxon>Phaseoleae</taxon>
        <taxon>Vigna</taxon>
    </lineage>
</organism>
<dbReference type="SUPFAM" id="SSF52972">
    <property type="entry name" value="ITPase-like"/>
    <property type="match status" value="2"/>
</dbReference>
<dbReference type="PANTHER" id="PTHR43213:SF14">
    <property type="entry name" value="MAF-LIKE PROTEIN"/>
    <property type="match status" value="1"/>
</dbReference>
<dbReference type="PANTHER" id="PTHR43213">
    <property type="entry name" value="BIFUNCTIONAL DTTP/UTP PYROPHOSPHATASE/METHYLTRANSFERASE PROTEIN-RELATED"/>
    <property type="match status" value="1"/>
</dbReference>
<dbReference type="FunFam" id="1.10.10.60:FF:000154">
    <property type="entry name" value="Transcription factor SRM1"/>
    <property type="match status" value="1"/>
</dbReference>
<keyword evidence="5" id="KW-0539">Nucleus</keyword>
<dbReference type="SUPFAM" id="SSF46689">
    <property type="entry name" value="Homeodomain-like"/>
    <property type="match status" value="1"/>
</dbReference>
<dbReference type="Gene3D" id="3.90.950.10">
    <property type="match status" value="2"/>
</dbReference>
<keyword evidence="2" id="KW-0378">Hydrolase</keyword>
<reference evidence="7 8" key="1">
    <citation type="journal article" date="2023" name="Life. Sci Alliance">
        <title>Evolutionary insights into 3D genome organization and epigenetic landscape of Vigna mungo.</title>
        <authorList>
            <person name="Junaid A."/>
            <person name="Singh B."/>
            <person name="Bhatia S."/>
        </authorList>
    </citation>
    <scope>NUCLEOTIDE SEQUENCE [LARGE SCALE GENOMIC DNA]</scope>
    <source>
        <strain evidence="7">Urdbean</strain>
    </source>
</reference>
<evidence type="ECO:0000313" key="8">
    <source>
        <dbReference type="Proteomes" id="UP001374535"/>
    </source>
</evidence>
<dbReference type="SMART" id="SM00717">
    <property type="entry name" value="SANT"/>
    <property type="match status" value="1"/>
</dbReference>
<evidence type="ECO:0000259" key="6">
    <source>
        <dbReference type="PROSITE" id="PS51293"/>
    </source>
</evidence>
<dbReference type="Pfam" id="PF02545">
    <property type="entry name" value="Maf"/>
    <property type="match status" value="1"/>
</dbReference>
<comment type="subcellular location">
    <subcellularLocation>
        <location evidence="1">Nucleus</location>
    </subcellularLocation>
</comment>
<name>A0AAQ3RFD2_VIGMU</name>
<dbReference type="EMBL" id="CP144690">
    <property type="protein sequence ID" value="WVY90823.1"/>
    <property type="molecule type" value="Genomic_DNA"/>
</dbReference>
<evidence type="ECO:0000256" key="1">
    <source>
        <dbReference type="ARBA" id="ARBA00004123"/>
    </source>
</evidence>
<keyword evidence="3" id="KW-0805">Transcription regulation</keyword>
<dbReference type="InterPro" id="IPR029001">
    <property type="entry name" value="ITPase-like_fam"/>
</dbReference>
<dbReference type="InterPro" id="IPR009057">
    <property type="entry name" value="Homeodomain-like_sf"/>
</dbReference>
<sequence length="359" mass="40035">MASNSVWTTKQNKKFENALAIYDKDTPDRWQNLARAVGGKTVEEVKRHYEMLVDDLKQIEEGRVPLPNYRKVAATEAGSIRGYSYMNEEQRLKSNLIESLAYQFCFNCAAERVMHTCLSSSNPFCIISRHSFDSIGEVAMEASTSSYKIILGSASVARRKILAEMGYQFTIMTADIDEKSIRKETPEELVMALAEAKANAIISKLQSTSNQERVVEPTILIAADTVCCVPLSEVLAEAILQRLPVDDYLKDAEPTLLITSDQVVVYEGVIREKPTNKEEARQFLKDYSGRHAATVGSVLVTNLKTGFRKGDSDRVEIYFNEIPDEIIEKLVDEGITLNVAGGLIIEHPSILPFVKEVVG</sequence>
<protein>
    <recommendedName>
        <fullName evidence="6">SANT domain-containing protein</fullName>
    </recommendedName>
</protein>
<accession>A0AAQ3RFD2</accession>
<dbReference type="InterPro" id="IPR017884">
    <property type="entry name" value="SANT_dom"/>
</dbReference>
<dbReference type="GO" id="GO:0005634">
    <property type="term" value="C:nucleus"/>
    <property type="evidence" value="ECO:0007669"/>
    <property type="project" value="UniProtKB-SubCell"/>
</dbReference>
<keyword evidence="4" id="KW-0804">Transcription</keyword>
<evidence type="ECO:0000313" key="7">
    <source>
        <dbReference type="EMBL" id="WVY90823.1"/>
    </source>
</evidence>
<dbReference type="PROSITE" id="PS51293">
    <property type="entry name" value="SANT"/>
    <property type="match status" value="1"/>
</dbReference>
<feature type="domain" description="SANT" evidence="6">
    <location>
        <begin position="2"/>
        <end position="52"/>
    </location>
</feature>
<dbReference type="InterPro" id="IPR001005">
    <property type="entry name" value="SANT/Myb"/>
</dbReference>
<evidence type="ECO:0000256" key="4">
    <source>
        <dbReference type="ARBA" id="ARBA00023163"/>
    </source>
</evidence>